<organism evidence="3 4">
    <name type="scientific">Winkia neuii subsp. anitrata</name>
    <dbReference type="NCBI Taxonomy" id="29318"/>
    <lineage>
        <taxon>Bacteria</taxon>
        <taxon>Bacillati</taxon>
        <taxon>Actinomycetota</taxon>
        <taxon>Actinomycetes</taxon>
        <taxon>Actinomycetales</taxon>
        <taxon>Actinomycetaceae</taxon>
        <taxon>Winkia</taxon>
    </lineage>
</organism>
<dbReference type="Gene3D" id="3.40.50.11590">
    <property type="match status" value="1"/>
</dbReference>
<dbReference type="InterPro" id="IPR007161">
    <property type="entry name" value="DUF364"/>
</dbReference>
<dbReference type="KEGG" id="wne:PIG85_04420"/>
<gene>
    <name evidence="3" type="ORF">PIG85_04420</name>
</gene>
<feature type="domain" description="Putative heavy-metal chelation" evidence="1">
    <location>
        <begin position="97"/>
        <end position="224"/>
    </location>
</feature>
<dbReference type="SUPFAM" id="SSF159713">
    <property type="entry name" value="Dhaf3308-like"/>
    <property type="match status" value="1"/>
</dbReference>
<dbReference type="Pfam" id="PF13938">
    <property type="entry name" value="DUF4213"/>
    <property type="match status" value="1"/>
</dbReference>
<name>A0AB38XRT3_9ACTO</name>
<sequence>MNPFALYDDLIAAIPEDVLVRRALSANAACVESEAGVGVAAGLGSFDAAPLQGRPLREVAAMAKSWDFARASLGVAAMNSFYNRCANPGESIFTAARQELAGKKVVMVGHFSTAIASLEKICSLTVLERKPTGGDLPDSACEYVLPDAEVALITAMALTNKTLPRLLSLAKRAKTYVIGPSLPAAVQAFTGRANVLAPSAVIDPHWVMLQVEAGASVSKLKPGLSHFSLELAK</sequence>
<evidence type="ECO:0000259" key="1">
    <source>
        <dbReference type="Pfam" id="PF04016"/>
    </source>
</evidence>
<dbReference type="RefSeq" id="WP_004806198.1">
    <property type="nucleotide sequence ID" value="NZ_CP116394.1"/>
</dbReference>
<accession>A0AB38XRT3</accession>
<evidence type="ECO:0000313" key="3">
    <source>
        <dbReference type="EMBL" id="WCE46899.1"/>
    </source>
</evidence>
<dbReference type="Pfam" id="PF04016">
    <property type="entry name" value="DUF364"/>
    <property type="match status" value="1"/>
</dbReference>
<feature type="domain" description="DUF4213" evidence="2">
    <location>
        <begin position="7"/>
        <end position="81"/>
    </location>
</feature>
<dbReference type="AlphaFoldDB" id="A0AB38XRT3"/>
<dbReference type="EMBL" id="CP116394">
    <property type="protein sequence ID" value="WCE46899.1"/>
    <property type="molecule type" value="Genomic_DNA"/>
</dbReference>
<protein>
    <submittedName>
        <fullName evidence="3">DUF364 domain-containing protein</fullName>
    </submittedName>
</protein>
<evidence type="ECO:0000313" key="4">
    <source>
        <dbReference type="Proteomes" id="UP001211044"/>
    </source>
</evidence>
<evidence type="ECO:0000259" key="2">
    <source>
        <dbReference type="Pfam" id="PF13938"/>
    </source>
</evidence>
<dbReference type="Gene3D" id="3.30.390.100">
    <property type="match status" value="1"/>
</dbReference>
<dbReference type="InterPro" id="IPR025251">
    <property type="entry name" value="DUF4213"/>
</dbReference>
<proteinExistence type="predicted"/>
<reference evidence="3" key="1">
    <citation type="submission" date="2023-01" db="EMBL/GenBank/DDBJ databases">
        <title>Comparative Genomic Analysis of the Clinically-Derived Winkia Strain NY0527 Provides Evidence into the Taxonomic Reassignment of Winkia neuii and Characterizes Their Virulence Traits.</title>
        <authorList>
            <person name="Cai X."/>
            <person name="Peng Y."/>
            <person name="Li M."/>
            <person name="Qiu Y."/>
            <person name="Wang Y."/>
            <person name="Xu L."/>
            <person name="Hou Q."/>
        </authorList>
    </citation>
    <scope>NUCLEOTIDE SEQUENCE</scope>
    <source>
        <strain evidence="3">NY0527</strain>
    </source>
</reference>
<dbReference type="Proteomes" id="UP001211044">
    <property type="component" value="Chromosome"/>
</dbReference>